<comment type="caution">
    <text evidence="1">The sequence shown here is derived from an EMBL/GenBank/DDBJ whole genome shotgun (WGS) entry which is preliminary data.</text>
</comment>
<reference evidence="1" key="1">
    <citation type="submission" date="2021-05" db="EMBL/GenBank/DDBJ databases">
        <authorList>
            <person name="Pietrasiak N."/>
            <person name="Ward R."/>
            <person name="Stajich J.E."/>
            <person name="Kurbessoian T."/>
        </authorList>
    </citation>
    <scope>NUCLEOTIDE SEQUENCE</scope>
    <source>
        <strain evidence="1">UHER 2000/2452</strain>
    </source>
</reference>
<name>A0A951QET1_9CYAN</name>
<reference evidence="1" key="2">
    <citation type="journal article" date="2022" name="Microbiol. Resour. Announc.">
        <title>Metagenome Sequencing to Explore Phylogenomics of Terrestrial Cyanobacteria.</title>
        <authorList>
            <person name="Ward R.D."/>
            <person name="Stajich J.E."/>
            <person name="Johansen J.R."/>
            <person name="Huntemann M."/>
            <person name="Clum A."/>
            <person name="Foster B."/>
            <person name="Foster B."/>
            <person name="Roux S."/>
            <person name="Palaniappan K."/>
            <person name="Varghese N."/>
            <person name="Mukherjee S."/>
            <person name="Reddy T.B.K."/>
            <person name="Daum C."/>
            <person name="Copeland A."/>
            <person name="Chen I.A."/>
            <person name="Ivanova N.N."/>
            <person name="Kyrpides N.C."/>
            <person name="Shapiro N."/>
            <person name="Eloe-Fadrosh E.A."/>
            <person name="Pietrasiak N."/>
        </authorList>
    </citation>
    <scope>NUCLEOTIDE SEQUENCE</scope>
    <source>
        <strain evidence="1">UHER 2000/2452</strain>
    </source>
</reference>
<dbReference type="Proteomes" id="UP000757435">
    <property type="component" value="Unassembled WGS sequence"/>
</dbReference>
<evidence type="ECO:0000313" key="2">
    <source>
        <dbReference type="Proteomes" id="UP000757435"/>
    </source>
</evidence>
<protein>
    <submittedName>
        <fullName evidence="1">Uncharacterized protein</fullName>
    </submittedName>
</protein>
<dbReference type="AlphaFoldDB" id="A0A951QET1"/>
<evidence type="ECO:0000313" key="1">
    <source>
        <dbReference type="EMBL" id="MBW4661408.1"/>
    </source>
</evidence>
<organism evidence="1 2">
    <name type="scientific">Drouetiella hepatica Uher 2000/2452</name>
    <dbReference type="NCBI Taxonomy" id="904376"/>
    <lineage>
        <taxon>Bacteria</taxon>
        <taxon>Bacillati</taxon>
        <taxon>Cyanobacteriota</taxon>
        <taxon>Cyanophyceae</taxon>
        <taxon>Oculatellales</taxon>
        <taxon>Oculatellaceae</taxon>
        <taxon>Drouetiella</taxon>
    </lineage>
</organism>
<gene>
    <name evidence="1" type="ORF">KME15_22260</name>
</gene>
<sequence length="209" mass="23533">MTPLASVIGNLLTAQVSIQGIRPLLWHHFGIDAIPLQKQETEGVAGHNPNEWRKTVLMTPDRQLFIYSTYVFSCIRAAAPFIKRGKSLQIAVSATLQIEEEVILMSDRFVPQEPELIERSQTFKELPPVYIYVEGVKNPSTGRRNIRYRVAAAPEWKCQFTLNWDKTVLSREEMEALCLTAGQFVGLGDGRTIGFGRFDVTSFIVSDTS</sequence>
<proteinExistence type="predicted"/>
<accession>A0A951QET1</accession>
<dbReference type="EMBL" id="JAHHHD010000036">
    <property type="protein sequence ID" value="MBW4661408.1"/>
    <property type="molecule type" value="Genomic_DNA"/>
</dbReference>